<keyword evidence="2" id="KW-1185">Reference proteome</keyword>
<protein>
    <submittedName>
        <fullName evidence="1">Leaf rust 10 disease-resistance locus receptor-like protein kinase</fullName>
    </submittedName>
</protein>
<gene>
    <name evidence="1" type="ORF">OWV82_005589</name>
</gene>
<accession>A0ACC1YE27</accession>
<evidence type="ECO:0000313" key="1">
    <source>
        <dbReference type="EMBL" id="KAJ4722016.1"/>
    </source>
</evidence>
<sequence length="305" mass="33488">MASSSHHLLNLLFFVSIFFTSINDSFARPPTNICPHFDCGKGDVIRYPLWHQSQSPEHCGYQGLSLSCQGQNPVIILNNNFYKIRSINYSENSLVVSYADQIQNPNCPKIPSNLTAKLTSPVFNYTSGNKLLTFFYNCTLYPPSQQDITCFQSGTKRSFVFSAGAVPEFDWHANCESTATIPVGGAAAFDDGELLISIFARALTEGFKLTWRTTDGACQACEAADSDGFCGYSTNGTDGGQNFFCICPEGRRSISCYGDAVMTSSTPSYYFIIGALIFGGFIIIAAVSYFISKKRVSSYKPVSYK</sequence>
<comment type="caution">
    <text evidence="1">The sequence shown here is derived from an EMBL/GenBank/DDBJ whole genome shotgun (WGS) entry which is preliminary data.</text>
</comment>
<proteinExistence type="predicted"/>
<organism evidence="1 2">
    <name type="scientific">Melia azedarach</name>
    <name type="common">Chinaberry tree</name>
    <dbReference type="NCBI Taxonomy" id="155640"/>
    <lineage>
        <taxon>Eukaryota</taxon>
        <taxon>Viridiplantae</taxon>
        <taxon>Streptophyta</taxon>
        <taxon>Embryophyta</taxon>
        <taxon>Tracheophyta</taxon>
        <taxon>Spermatophyta</taxon>
        <taxon>Magnoliopsida</taxon>
        <taxon>eudicotyledons</taxon>
        <taxon>Gunneridae</taxon>
        <taxon>Pentapetalae</taxon>
        <taxon>rosids</taxon>
        <taxon>malvids</taxon>
        <taxon>Sapindales</taxon>
        <taxon>Meliaceae</taxon>
        <taxon>Melia</taxon>
    </lineage>
</organism>
<reference evidence="1 2" key="1">
    <citation type="journal article" date="2023" name="Science">
        <title>Complex scaffold remodeling in plant triterpene biosynthesis.</title>
        <authorList>
            <person name="De La Pena R."/>
            <person name="Hodgson H."/>
            <person name="Liu J.C."/>
            <person name="Stephenson M.J."/>
            <person name="Martin A.C."/>
            <person name="Owen C."/>
            <person name="Harkess A."/>
            <person name="Leebens-Mack J."/>
            <person name="Jimenez L.E."/>
            <person name="Osbourn A."/>
            <person name="Sattely E.S."/>
        </authorList>
    </citation>
    <scope>NUCLEOTIDE SEQUENCE [LARGE SCALE GENOMIC DNA]</scope>
    <source>
        <strain evidence="2">cv. JPN11</strain>
        <tissue evidence="1">Leaf</tissue>
    </source>
</reference>
<dbReference type="EMBL" id="CM051396">
    <property type="protein sequence ID" value="KAJ4722016.1"/>
    <property type="molecule type" value="Genomic_DNA"/>
</dbReference>
<name>A0ACC1YE27_MELAZ</name>
<dbReference type="Proteomes" id="UP001164539">
    <property type="component" value="Chromosome 3"/>
</dbReference>
<evidence type="ECO:0000313" key="2">
    <source>
        <dbReference type="Proteomes" id="UP001164539"/>
    </source>
</evidence>